<dbReference type="RefSeq" id="XP_067714460.1">
    <property type="nucleotide sequence ID" value="XM_067858359.1"/>
</dbReference>
<dbReference type="GeneID" id="94193872"/>
<evidence type="ECO:0000313" key="2">
    <source>
        <dbReference type="Proteomes" id="UP001497744"/>
    </source>
</evidence>
<comment type="caution">
    <text evidence="1">The sequence shown here is derived from an EMBL/GenBank/DDBJ whole genome shotgun (WGS) entry which is preliminary data.</text>
</comment>
<dbReference type="Proteomes" id="UP001497744">
    <property type="component" value="Unassembled WGS sequence"/>
</dbReference>
<protein>
    <submittedName>
        <fullName evidence="1">Uncharacterized protein</fullName>
    </submittedName>
</protein>
<proteinExistence type="predicted"/>
<keyword evidence="2" id="KW-1185">Reference proteome</keyword>
<evidence type="ECO:0000313" key="1">
    <source>
        <dbReference type="EMBL" id="GIX62391.1"/>
    </source>
</evidence>
<dbReference type="AlphaFoldDB" id="A0AAV4LRD5"/>
<name>A0AAV4LRD5_BABCB</name>
<sequence>MTPPVYIGECLVVEGKAGKEDFGVGSVKCDRLFRRLIIRRRRFDIVNLSPKLGGIVDPTVVGNQLLKLSGHIHLTGIPSFEDFIKVRPDFLVDVIFSRILKLIFKTLHRVNNIIKRCHICPLPLNFPKLINFPIDILQPLRSLPVTPGQLTNNTINILLVYTVTLNRPIFTKTLQHPYRKRYSRIAQPMRRNVGRSDARAGDSRSVIIIKHSTIIPDELLKSVGQTFNETILVSTQSLNNLPDLLTMRCCGTLNRLKKLLNLLG</sequence>
<organism evidence="1 2">
    <name type="scientific">Babesia caballi</name>
    <dbReference type="NCBI Taxonomy" id="5871"/>
    <lineage>
        <taxon>Eukaryota</taxon>
        <taxon>Sar</taxon>
        <taxon>Alveolata</taxon>
        <taxon>Apicomplexa</taxon>
        <taxon>Aconoidasida</taxon>
        <taxon>Piroplasmida</taxon>
        <taxon>Babesiidae</taxon>
        <taxon>Babesia</taxon>
    </lineage>
</organism>
<accession>A0AAV4LRD5</accession>
<reference evidence="1 2" key="1">
    <citation type="submission" date="2021-06" db="EMBL/GenBank/DDBJ databases">
        <title>Genome sequence of Babesia caballi.</title>
        <authorList>
            <person name="Yamagishi J."/>
            <person name="Kidaka T."/>
            <person name="Ochi A."/>
        </authorList>
    </citation>
    <scope>NUCLEOTIDE SEQUENCE [LARGE SCALE GENOMIC DNA]</scope>
    <source>
        <strain evidence="1">USDA-D6B2</strain>
    </source>
</reference>
<dbReference type="EMBL" id="BPLF01000002">
    <property type="protein sequence ID" value="GIX62391.1"/>
    <property type="molecule type" value="Genomic_DNA"/>
</dbReference>
<gene>
    <name evidence="1" type="ORF">BcabD6B2_18260</name>
</gene>